<dbReference type="SMART" id="SM01037">
    <property type="entry name" value="Bet_v_1"/>
    <property type="match status" value="1"/>
</dbReference>
<dbReference type="GO" id="GO:0006952">
    <property type="term" value="P:defense response"/>
    <property type="evidence" value="ECO:0007669"/>
    <property type="project" value="InterPro"/>
</dbReference>
<dbReference type="Pfam" id="PF00407">
    <property type="entry name" value="Bet_v_1"/>
    <property type="match status" value="1"/>
</dbReference>
<gene>
    <name evidence="3" type="ORF">FSB_LOCUS18803</name>
    <name evidence="2" type="ORF">FSB_LOCUS5990</name>
</gene>
<dbReference type="InterPro" id="IPR051761">
    <property type="entry name" value="MLP-like_ligand-binding"/>
</dbReference>
<proteinExistence type="predicted"/>
<dbReference type="Gene3D" id="3.30.530.20">
    <property type="match status" value="1"/>
</dbReference>
<dbReference type="PANTHER" id="PTHR31907">
    <property type="entry name" value="MLP-LIKE PROTEIN 423"/>
    <property type="match status" value="1"/>
</dbReference>
<dbReference type="AlphaFoldDB" id="A0A2N9ETB7"/>
<feature type="domain" description="Bet v I/Major latex protein" evidence="1">
    <location>
        <begin position="2"/>
        <end position="151"/>
    </location>
</feature>
<accession>A0A2N9ETB7</accession>
<dbReference type="InterPro" id="IPR023393">
    <property type="entry name" value="START-like_dom_sf"/>
</dbReference>
<evidence type="ECO:0000259" key="1">
    <source>
        <dbReference type="SMART" id="SM01037"/>
    </source>
</evidence>
<evidence type="ECO:0000313" key="3">
    <source>
        <dbReference type="EMBL" id="SPC90921.1"/>
    </source>
</evidence>
<protein>
    <recommendedName>
        <fullName evidence="1">Bet v I/Major latex protein domain-containing protein</fullName>
    </recommendedName>
</protein>
<reference evidence="2" key="1">
    <citation type="submission" date="2018-02" db="EMBL/GenBank/DDBJ databases">
        <authorList>
            <person name="Cohen D.B."/>
            <person name="Kent A.D."/>
        </authorList>
    </citation>
    <scope>NUCLEOTIDE SEQUENCE</scope>
</reference>
<evidence type="ECO:0000313" key="2">
    <source>
        <dbReference type="EMBL" id="SPC78108.1"/>
    </source>
</evidence>
<dbReference type="EMBL" id="OIVN01000313">
    <property type="protein sequence ID" value="SPC78108.1"/>
    <property type="molecule type" value="Genomic_DNA"/>
</dbReference>
<dbReference type="EMBL" id="OIVN01001189">
    <property type="protein sequence ID" value="SPC90921.1"/>
    <property type="molecule type" value="Genomic_DNA"/>
</dbReference>
<name>A0A2N9ETB7_FAGSY</name>
<dbReference type="InterPro" id="IPR000916">
    <property type="entry name" value="Bet_v_I/MLP"/>
</dbReference>
<dbReference type="SUPFAM" id="SSF55961">
    <property type="entry name" value="Bet v1-like"/>
    <property type="match status" value="1"/>
</dbReference>
<organism evidence="2">
    <name type="scientific">Fagus sylvatica</name>
    <name type="common">Beechnut</name>
    <dbReference type="NCBI Taxonomy" id="28930"/>
    <lineage>
        <taxon>Eukaryota</taxon>
        <taxon>Viridiplantae</taxon>
        <taxon>Streptophyta</taxon>
        <taxon>Embryophyta</taxon>
        <taxon>Tracheophyta</taxon>
        <taxon>Spermatophyta</taxon>
        <taxon>Magnoliopsida</taxon>
        <taxon>eudicotyledons</taxon>
        <taxon>Gunneridae</taxon>
        <taxon>Pentapetalae</taxon>
        <taxon>rosids</taxon>
        <taxon>fabids</taxon>
        <taxon>Fagales</taxon>
        <taxon>Fagaceae</taxon>
        <taxon>Fagus</taxon>
    </lineage>
</organism>
<dbReference type="CDD" id="cd07816">
    <property type="entry name" value="Bet_v1-like"/>
    <property type="match status" value="1"/>
</dbReference>
<sequence length="152" mass="17064">MSLVGKVEADVEIKAAPEKFHELFSSRPHHISNVSPGKIQGCALHEGDWGKEGTVVFWDYVHDGKAKVAKEIIESIDEKNNSITFKVIEGDLLEEYKNIKITIQATAKGEGSVVHWTMEYEKLHENIPEPNTLLQFVLDLSKDLDSHLITQA</sequence>